<dbReference type="GO" id="GO:0046872">
    <property type="term" value="F:metal ion binding"/>
    <property type="evidence" value="ECO:0007669"/>
    <property type="project" value="UniProtKB-KW"/>
</dbReference>
<dbReference type="InterPro" id="IPR006483">
    <property type="entry name" value="CRISPR-assoc_Cas3_HD"/>
</dbReference>
<dbReference type="InterPro" id="IPR027417">
    <property type="entry name" value="P-loop_NTPase"/>
</dbReference>
<dbReference type="PANTHER" id="PTHR47963">
    <property type="entry name" value="DEAD-BOX ATP-DEPENDENT RNA HELICASE 47, MITOCHONDRIAL"/>
    <property type="match status" value="1"/>
</dbReference>
<dbReference type="GO" id="GO:0003724">
    <property type="term" value="F:RNA helicase activity"/>
    <property type="evidence" value="ECO:0007669"/>
    <property type="project" value="TreeGrafter"/>
</dbReference>
<dbReference type="Pfam" id="PF01966">
    <property type="entry name" value="HD"/>
    <property type="match status" value="1"/>
</dbReference>
<evidence type="ECO:0000313" key="14">
    <source>
        <dbReference type="Proteomes" id="UP000317863"/>
    </source>
</evidence>
<evidence type="ECO:0000256" key="6">
    <source>
        <dbReference type="ARBA" id="ARBA00022801"/>
    </source>
</evidence>
<reference evidence="13 14" key="1">
    <citation type="submission" date="2019-02" db="EMBL/GenBank/DDBJ databases">
        <title>Peptostreptococcaceae bacterium ZHW00191 nov., a new bacterium isolated from the human gut.</title>
        <authorList>
            <person name="Zhou H.-W."/>
            <person name="Chen X.-J."/>
        </authorList>
    </citation>
    <scope>NUCLEOTIDE SEQUENCE [LARGE SCALE GENOMIC DNA]</scope>
    <source>
        <strain evidence="13 14">ZHW00191</strain>
    </source>
</reference>
<dbReference type="Pfam" id="PF22590">
    <property type="entry name" value="Cas3-like_C_2"/>
    <property type="match status" value="1"/>
</dbReference>
<dbReference type="Pfam" id="PF00270">
    <property type="entry name" value="DEAD"/>
    <property type="match status" value="1"/>
</dbReference>
<dbReference type="GO" id="GO:0051607">
    <property type="term" value="P:defense response to virus"/>
    <property type="evidence" value="ECO:0007669"/>
    <property type="project" value="UniProtKB-KW"/>
</dbReference>
<keyword evidence="4" id="KW-0479">Metal-binding</keyword>
<evidence type="ECO:0000256" key="7">
    <source>
        <dbReference type="ARBA" id="ARBA00022806"/>
    </source>
</evidence>
<keyword evidence="14" id="KW-1185">Reference proteome</keyword>
<dbReference type="PROSITE" id="PS51643">
    <property type="entry name" value="HD_CAS3"/>
    <property type="match status" value="1"/>
</dbReference>
<dbReference type="InterPro" id="IPR038257">
    <property type="entry name" value="CRISPR-assoc_Cas3_HD_sf"/>
</dbReference>
<dbReference type="Proteomes" id="UP000317863">
    <property type="component" value="Unassembled WGS sequence"/>
</dbReference>
<comment type="caution">
    <text evidence="13">The sequence shown here is derived from an EMBL/GenBank/DDBJ whole genome shotgun (WGS) entry which is preliminary data.</text>
</comment>
<keyword evidence="7" id="KW-0347">Helicase</keyword>
<dbReference type="PANTHER" id="PTHR47963:SF9">
    <property type="entry name" value="CRISPR-ASSOCIATED ENDONUCLEASE_HELICASE CAS3"/>
    <property type="match status" value="1"/>
</dbReference>
<evidence type="ECO:0000256" key="9">
    <source>
        <dbReference type="ARBA" id="ARBA00023118"/>
    </source>
</evidence>
<name>A0A544QW81_9FIRM</name>
<dbReference type="SMART" id="SM00487">
    <property type="entry name" value="DEXDc"/>
    <property type="match status" value="1"/>
</dbReference>
<keyword evidence="3" id="KW-0540">Nuclease</keyword>
<evidence type="ECO:0000256" key="4">
    <source>
        <dbReference type="ARBA" id="ARBA00022723"/>
    </source>
</evidence>
<dbReference type="InterPro" id="IPR006474">
    <property type="entry name" value="Helicase_Cas3_CRISPR-ass_core"/>
</dbReference>
<evidence type="ECO:0000259" key="12">
    <source>
        <dbReference type="PROSITE" id="PS51643"/>
    </source>
</evidence>
<organism evidence="13 14">
    <name type="scientific">Peptacetobacter hominis</name>
    <dbReference type="NCBI Taxonomy" id="2743610"/>
    <lineage>
        <taxon>Bacteria</taxon>
        <taxon>Bacillati</taxon>
        <taxon>Bacillota</taxon>
        <taxon>Clostridia</taxon>
        <taxon>Peptostreptococcales</taxon>
        <taxon>Peptostreptococcaceae</taxon>
        <taxon>Peptacetobacter</taxon>
    </lineage>
</organism>
<evidence type="ECO:0000313" key="13">
    <source>
        <dbReference type="EMBL" id="TQQ84941.1"/>
    </source>
</evidence>
<evidence type="ECO:0000256" key="2">
    <source>
        <dbReference type="ARBA" id="ARBA00009046"/>
    </source>
</evidence>
<evidence type="ECO:0000256" key="8">
    <source>
        <dbReference type="ARBA" id="ARBA00022840"/>
    </source>
</evidence>
<evidence type="ECO:0000256" key="1">
    <source>
        <dbReference type="ARBA" id="ARBA00006847"/>
    </source>
</evidence>
<dbReference type="RefSeq" id="WP_142535545.1">
    <property type="nucleotide sequence ID" value="NZ_SGJB01000005.1"/>
</dbReference>
<dbReference type="AlphaFoldDB" id="A0A544QW81"/>
<dbReference type="SUPFAM" id="SSF52540">
    <property type="entry name" value="P-loop containing nucleoside triphosphate hydrolases"/>
    <property type="match status" value="1"/>
</dbReference>
<dbReference type="InterPro" id="IPR014001">
    <property type="entry name" value="Helicase_ATP-bd"/>
</dbReference>
<protein>
    <submittedName>
        <fullName evidence="13">CRISPR-associated helicase Cas3</fullName>
    </submittedName>
</protein>
<dbReference type="CDD" id="cd09641">
    <property type="entry name" value="Cas3''_I"/>
    <property type="match status" value="1"/>
</dbReference>
<feature type="domain" description="Helicase C-terminal" evidence="11">
    <location>
        <begin position="446"/>
        <end position="631"/>
    </location>
</feature>
<gene>
    <name evidence="13" type="primary">cas3</name>
    <name evidence="13" type="ORF">EXD82_03600</name>
</gene>
<dbReference type="InterPro" id="IPR001650">
    <property type="entry name" value="Helicase_C-like"/>
</dbReference>
<keyword evidence="8" id="KW-0067">ATP-binding</keyword>
<dbReference type="GO" id="GO:0016787">
    <property type="term" value="F:hydrolase activity"/>
    <property type="evidence" value="ECO:0007669"/>
    <property type="project" value="UniProtKB-KW"/>
</dbReference>
<dbReference type="Gene3D" id="1.10.3210.30">
    <property type="match status" value="1"/>
</dbReference>
<keyword evidence="9" id="KW-0051">Antiviral defense</keyword>
<accession>A0A544QW81</accession>
<feature type="domain" description="HD Cas3-type" evidence="12">
    <location>
        <begin position="27"/>
        <end position="186"/>
    </location>
</feature>
<comment type="similarity">
    <text evidence="1">In the N-terminal section; belongs to the CRISPR-associated nuclease Cas3-HD family.</text>
</comment>
<dbReference type="Gene3D" id="3.40.50.300">
    <property type="entry name" value="P-loop containing nucleotide triphosphate hydrolases"/>
    <property type="match status" value="2"/>
</dbReference>
<evidence type="ECO:0000256" key="5">
    <source>
        <dbReference type="ARBA" id="ARBA00022741"/>
    </source>
</evidence>
<sequence length="768" mass="89744">MNNVSKKKYEVFEKLNKPMLNLISERNAKPDKTVKEHTEDLLNVLDSLKNMGYIEDNIYNLTELACLYHDIGKINSEFQKRVNHGGKFNPEKEITHNILSYYFINHDLFEDEDDFFRVASAVLKHHNYNKNVIEEVNKKELISSLIGEYSPYKMKRSYNKKIEKITETQDIKGIKIKGYLHKCDYSASGNYTAEYPNDFLSKSLDNLMEKWKKNNSKAGWNELQEFCMNNKDKNIIAVAQTGMGKTEAGLLWIDDTKGFFVLPLRTAINAIYDRVRIEMLENKNIDKRVAILHSSSLEYYLKNIAKKDDINVEEVESTDILNYENLAKRWSIPLNISTMDQLFDFVFKYQGYELKLTTLSYSKIVIDEIQMYSPELLAYLMYGIKKIYELGGKIAILTATLPPFIRDLLKDKEYGAGITFEEGEFINESESRHNMKVIEDKINIEDIVDLFEKNQNEEKGNKILVVCNTIKEAQSIYRKLREKIDNESIKSKENRKEDYVNMLHSKFTKMDRASKEKDIIEFGKTFDKNGNIDIKNGIWVSTSIVEASLDIDFDYLFTELNDLNSLFQRMGRINRKGKKDNKNTNIFVYTDMDNDIVNNSMKLLDETIYNLSKEAIINQGDGIISEKDKLDCINTYLTSENMRASKYMVSYRDVFSKIAFLEPHTIEESNIDLRKINSIDIIPSPVYNKYSEDIENIKDSIQICTDKEERIKLKEDLKKYIVSVRKFEVKDKVTTIKLSKYEEIDVYECEYDEYEGFKRGECKETNIL</sequence>
<dbReference type="PROSITE" id="PS51194">
    <property type="entry name" value="HELICASE_CTER"/>
    <property type="match status" value="1"/>
</dbReference>
<dbReference type="InterPro" id="IPR050547">
    <property type="entry name" value="DEAD_box_RNA_helicases"/>
</dbReference>
<dbReference type="NCBIfam" id="TIGR01596">
    <property type="entry name" value="cas3_HD"/>
    <property type="match status" value="1"/>
</dbReference>
<dbReference type="EMBL" id="SGJB01000005">
    <property type="protein sequence ID" value="TQQ84941.1"/>
    <property type="molecule type" value="Genomic_DNA"/>
</dbReference>
<evidence type="ECO:0000256" key="10">
    <source>
        <dbReference type="SAM" id="Coils"/>
    </source>
</evidence>
<dbReference type="InterPro" id="IPR054712">
    <property type="entry name" value="Cas3-like_dom"/>
</dbReference>
<feature type="coiled-coil region" evidence="10">
    <location>
        <begin position="470"/>
        <end position="497"/>
    </location>
</feature>
<keyword evidence="6" id="KW-0378">Hydrolase</keyword>
<comment type="similarity">
    <text evidence="2">In the central section; belongs to the CRISPR-associated helicase Cas3 family.</text>
</comment>
<evidence type="ECO:0000259" key="11">
    <source>
        <dbReference type="PROSITE" id="PS51194"/>
    </source>
</evidence>
<dbReference type="SUPFAM" id="SSF109604">
    <property type="entry name" value="HD-domain/PDEase-like"/>
    <property type="match status" value="1"/>
</dbReference>
<keyword evidence="5" id="KW-0547">Nucleotide-binding</keyword>
<dbReference type="InterPro" id="IPR006674">
    <property type="entry name" value="HD_domain"/>
</dbReference>
<dbReference type="InterPro" id="IPR011545">
    <property type="entry name" value="DEAD/DEAH_box_helicase_dom"/>
</dbReference>
<dbReference type="NCBIfam" id="TIGR01587">
    <property type="entry name" value="cas3_core"/>
    <property type="match status" value="1"/>
</dbReference>
<keyword evidence="10" id="KW-0175">Coiled coil</keyword>
<dbReference type="GO" id="GO:0003723">
    <property type="term" value="F:RNA binding"/>
    <property type="evidence" value="ECO:0007669"/>
    <property type="project" value="TreeGrafter"/>
</dbReference>
<dbReference type="OrthoDB" id="9810236at2"/>
<evidence type="ECO:0000256" key="3">
    <source>
        <dbReference type="ARBA" id="ARBA00022722"/>
    </source>
</evidence>
<dbReference type="GO" id="GO:0005524">
    <property type="term" value="F:ATP binding"/>
    <property type="evidence" value="ECO:0007669"/>
    <property type="project" value="UniProtKB-KW"/>
</dbReference>
<dbReference type="GO" id="GO:0004518">
    <property type="term" value="F:nuclease activity"/>
    <property type="evidence" value="ECO:0007669"/>
    <property type="project" value="UniProtKB-KW"/>
</dbReference>
<proteinExistence type="inferred from homology"/>